<reference evidence="2 3" key="1">
    <citation type="submission" date="2018-08" db="EMBL/GenBank/DDBJ databases">
        <title>A genome reference for cultivated species of the human gut microbiota.</title>
        <authorList>
            <person name="Zou Y."/>
            <person name="Xue W."/>
            <person name="Luo G."/>
        </authorList>
    </citation>
    <scope>NUCLEOTIDE SEQUENCE [LARGE SCALE GENOMIC DNA]</scope>
    <source>
        <strain evidence="2 3">OM08-13BH</strain>
    </source>
</reference>
<comment type="caution">
    <text evidence="2">The sequence shown here is derived from an EMBL/GenBank/DDBJ whole genome shotgun (WGS) entry which is preliminary data.</text>
</comment>
<organism evidence="2 3">
    <name type="scientific">Phocaeicola vulgatus</name>
    <name type="common">Bacteroides vulgatus</name>
    <dbReference type="NCBI Taxonomy" id="821"/>
    <lineage>
        <taxon>Bacteria</taxon>
        <taxon>Pseudomonadati</taxon>
        <taxon>Bacteroidota</taxon>
        <taxon>Bacteroidia</taxon>
        <taxon>Bacteroidales</taxon>
        <taxon>Bacteroidaceae</taxon>
        <taxon>Phocaeicola</taxon>
    </lineage>
</organism>
<name>A0A3E4WWQ4_PHOVU</name>
<dbReference type="Pfam" id="PF10571">
    <property type="entry name" value="UPF0547"/>
    <property type="match status" value="1"/>
</dbReference>
<dbReference type="RefSeq" id="WP_117720096.1">
    <property type="nucleotide sequence ID" value="NZ_QSTG01000004.1"/>
</dbReference>
<dbReference type="EMBL" id="QSTG01000004">
    <property type="protein sequence ID" value="RGM46703.1"/>
    <property type="molecule type" value="Genomic_DNA"/>
</dbReference>
<dbReference type="AlphaFoldDB" id="A0A3E4WWQ4"/>
<dbReference type="Gene3D" id="4.10.1060.50">
    <property type="match status" value="1"/>
</dbReference>
<proteinExistence type="predicted"/>
<evidence type="ECO:0000259" key="1">
    <source>
        <dbReference type="Pfam" id="PF10571"/>
    </source>
</evidence>
<sequence>MSIKKCPKCGRENPIAANFCRHCGYKFSEASKQGNVLQPIIKDLVVMTDTYTIGSFVDIMWDVTNATHISLNGMNVTNHDSYEYEVKGDEDLMLIASNDYMRAKKVVKLSPIPLPKIVKFVSSHRKVKVGDKVVIHIDYKNSERAFLLSNLSEKIDVSTKKVVKVAPKSGELYTLICYSIDPKVSVTKDLNLTVVDDVHIDAFTSDKNRTMESIPITLSWKVQNAQMVMLYPDGIDVTKKTSIELRPSRTTTYRLEATNGLNVTSEILTISVTPIPRLNYNMPEFPSFSNGSLYGLGMKEMLTNIHEIAIDEWLNSPLTTTNNSIIKRIKRFLTSIIS</sequence>
<gene>
    <name evidence="2" type="ORF">DXC16_04045</name>
</gene>
<accession>A0A3E4WWQ4</accession>
<evidence type="ECO:0000313" key="2">
    <source>
        <dbReference type="EMBL" id="RGM46703.1"/>
    </source>
</evidence>
<dbReference type="InterPro" id="IPR018886">
    <property type="entry name" value="UPF0547"/>
</dbReference>
<evidence type="ECO:0000313" key="3">
    <source>
        <dbReference type="Proteomes" id="UP000261003"/>
    </source>
</evidence>
<protein>
    <submittedName>
        <fullName evidence="2">Zinc ribbon domain-containing protein</fullName>
    </submittedName>
</protein>
<dbReference type="InterPro" id="IPR038587">
    <property type="entry name" value="Ribosomal_eL40_sf"/>
</dbReference>
<feature type="domain" description="UPF0547" evidence="1">
    <location>
        <begin position="4"/>
        <end position="28"/>
    </location>
</feature>
<dbReference type="Proteomes" id="UP000261003">
    <property type="component" value="Unassembled WGS sequence"/>
</dbReference>